<evidence type="ECO:0000256" key="1">
    <source>
        <dbReference type="ARBA" id="ARBA00004413"/>
    </source>
</evidence>
<organism evidence="9 10">
    <name type="scientific">Hibiscus sabdariffa</name>
    <name type="common">roselle</name>
    <dbReference type="NCBI Taxonomy" id="183260"/>
    <lineage>
        <taxon>Eukaryota</taxon>
        <taxon>Viridiplantae</taxon>
        <taxon>Streptophyta</taxon>
        <taxon>Embryophyta</taxon>
        <taxon>Tracheophyta</taxon>
        <taxon>Spermatophyta</taxon>
        <taxon>Magnoliopsida</taxon>
        <taxon>eudicotyledons</taxon>
        <taxon>Gunneridae</taxon>
        <taxon>Pentapetalae</taxon>
        <taxon>rosids</taxon>
        <taxon>malvids</taxon>
        <taxon>Malvales</taxon>
        <taxon>Malvaceae</taxon>
        <taxon>Malvoideae</taxon>
        <taxon>Hibiscus</taxon>
    </lineage>
</organism>
<comment type="similarity">
    <text evidence="7">Belongs to the SOSEKI family.</text>
</comment>
<evidence type="ECO:0000256" key="6">
    <source>
        <dbReference type="ARBA" id="ARBA00023306"/>
    </source>
</evidence>
<evidence type="ECO:0000313" key="10">
    <source>
        <dbReference type="Proteomes" id="UP001396334"/>
    </source>
</evidence>
<feature type="domain" description="SOSEKI DIX-like" evidence="8">
    <location>
        <begin position="1"/>
        <end position="44"/>
    </location>
</feature>
<dbReference type="InterPro" id="IPR010369">
    <property type="entry name" value="SOK"/>
</dbReference>
<protein>
    <recommendedName>
        <fullName evidence="8">SOSEKI DIX-like domain-containing protein</fullName>
    </recommendedName>
</protein>
<accession>A0ABR2RC07</accession>
<proteinExistence type="inferred from homology"/>
<evidence type="ECO:0000256" key="5">
    <source>
        <dbReference type="ARBA" id="ARBA00023136"/>
    </source>
</evidence>
<keyword evidence="5" id="KW-0472">Membrane</keyword>
<keyword evidence="3" id="KW-1003">Cell membrane</keyword>
<evidence type="ECO:0000259" key="8">
    <source>
        <dbReference type="Pfam" id="PF06136"/>
    </source>
</evidence>
<dbReference type="PANTHER" id="PTHR31083">
    <property type="entry name" value="UPSTREAM OF FLC PROTEIN (DUF966)"/>
    <property type="match status" value="1"/>
</dbReference>
<keyword evidence="4" id="KW-0132">Cell division</keyword>
<reference evidence="9 10" key="1">
    <citation type="journal article" date="2024" name="G3 (Bethesda)">
        <title>Genome assembly of Hibiscus sabdariffa L. provides insights into metabolisms of medicinal natural products.</title>
        <authorList>
            <person name="Kim T."/>
        </authorList>
    </citation>
    <scope>NUCLEOTIDE SEQUENCE [LARGE SCALE GENOMIC DNA]</scope>
    <source>
        <strain evidence="9">TK-2024</strain>
        <tissue evidence="9">Old leaves</tissue>
    </source>
</reference>
<dbReference type="Pfam" id="PF06136">
    <property type="entry name" value="SOK"/>
    <property type="match status" value="1"/>
</dbReference>
<keyword evidence="6" id="KW-0131">Cell cycle</keyword>
<evidence type="ECO:0000256" key="3">
    <source>
        <dbReference type="ARBA" id="ARBA00022475"/>
    </source>
</evidence>
<comment type="subcellular location">
    <subcellularLocation>
        <location evidence="1">Cell membrane</location>
        <topology evidence="1">Peripheral membrane protein</topology>
        <orientation evidence="1">Cytoplasmic side</orientation>
    </subcellularLocation>
</comment>
<evidence type="ECO:0000256" key="2">
    <source>
        <dbReference type="ARBA" id="ARBA00022473"/>
    </source>
</evidence>
<comment type="caution">
    <text evidence="9">The sequence shown here is derived from an EMBL/GenBank/DDBJ whole genome shotgun (WGS) entry which is preliminary data.</text>
</comment>
<evidence type="ECO:0000313" key="9">
    <source>
        <dbReference type="EMBL" id="KAK9010483.1"/>
    </source>
</evidence>
<evidence type="ECO:0000256" key="4">
    <source>
        <dbReference type="ARBA" id="ARBA00022618"/>
    </source>
</evidence>
<dbReference type="PANTHER" id="PTHR31083:SF18">
    <property type="entry name" value="PROTEIN SOSEKI 2"/>
    <property type="match status" value="1"/>
</dbReference>
<evidence type="ECO:0000256" key="7">
    <source>
        <dbReference type="ARBA" id="ARBA00024211"/>
    </source>
</evidence>
<dbReference type="InterPro" id="IPR048351">
    <property type="entry name" value="SOK_DIX"/>
</dbReference>
<sequence length="133" mass="14940">MPSLYSWSCKRTYKNGYVWNDLADNDVIPPSDEDEYVLKGSELVDERLHHIQISKMEPVLQVSTDELEYQQHSSSIISEKQVQSNNTTSKWFEDGEPVANVSASGRKSSVLLQLIAGGESDVKLRLGTLILEP</sequence>
<gene>
    <name evidence="9" type="ORF">V6N11_036990</name>
</gene>
<name>A0ABR2RC07_9ROSI</name>
<dbReference type="Proteomes" id="UP001396334">
    <property type="component" value="Unassembled WGS sequence"/>
</dbReference>
<dbReference type="EMBL" id="JBBPBN010000024">
    <property type="protein sequence ID" value="KAK9010483.1"/>
    <property type="molecule type" value="Genomic_DNA"/>
</dbReference>
<keyword evidence="10" id="KW-1185">Reference proteome</keyword>
<keyword evidence="2" id="KW-0217">Developmental protein</keyword>